<dbReference type="STRING" id="343013.SAMN04489707_1006115"/>
<dbReference type="Proteomes" id="UP000183656">
    <property type="component" value="Unassembled WGS sequence"/>
</dbReference>
<accession>A0A1I7GRA9</accession>
<evidence type="ECO:0000313" key="4">
    <source>
        <dbReference type="Proteomes" id="UP000183656"/>
    </source>
</evidence>
<keyword evidence="4" id="KW-1185">Reference proteome</keyword>
<evidence type="ECO:0000313" key="3">
    <source>
        <dbReference type="EMBL" id="SFU51012.1"/>
    </source>
</evidence>
<protein>
    <recommendedName>
        <fullName evidence="2">PepSY domain-containing protein</fullName>
    </recommendedName>
</protein>
<dbReference type="AlphaFoldDB" id="A0A1I7GRA9"/>
<evidence type="ECO:0000256" key="1">
    <source>
        <dbReference type="SAM" id="MobiDB-lite"/>
    </source>
</evidence>
<feature type="region of interest" description="Disordered" evidence="1">
    <location>
        <begin position="1"/>
        <end position="34"/>
    </location>
</feature>
<sequence length="122" mass="13701">MNAPLRSGPRLGAPVSRTARSACSPASQKENTPMTPWTLRIAALALATSAGTAFAHGNVECKPHPKSEWRPHTELEKKLTEEGWKVRRMERTDTCYEVYAKTPDGKRVEAFFDPKTFERVEE</sequence>
<dbReference type="EMBL" id="FPBX01000006">
    <property type="protein sequence ID" value="SFU51012.1"/>
    <property type="molecule type" value="Genomic_DNA"/>
</dbReference>
<evidence type="ECO:0000259" key="2">
    <source>
        <dbReference type="Pfam" id="PF13670"/>
    </source>
</evidence>
<name>A0A1I7GRA9_9BURK</name>
<dbReference type="Pfam" id="PF13670">
    <property type="entry name" value="PepSY_2"/>
    <property type="match status" value="1"/>
</dbReference>
<gene>
    <name evidence="3" type="ORF">SAMN04489707_1006115</name>
</gene>
<feature type="compositionally biased region" description="Polar residues" evidence="1">
    <location>
        <begin position="18"/>
        <end position="34"/>
    </location>
</feature>
<dbReference type="InterPro" id="IPR025711">
    <property type="entry name" value="PepSY"/>
</dbReference>
<proteinExistence type="predicted"/>
<reference evidence="3 4" key="1">
    <citation type="submission" date="2016-10" db="EMBL/GenBank/DDBJ databases">
        <authorList>
            <person name="de Groot N.N."/>
        </authorList>
    </citation>
    <scope>NUCLEOTIDE SEQUENCE [LARGE SCALE GENOMIC DNA]</scope>
    <source>
        <strain evidence="3 4">R-24608</strain>
    </source>
</reference>
<feature type="domain" description="PepSY" evidence="2">
    <location>
        <begin position="41"/>
        <end position="122"/>
    </location>
</feature>
<organism evidence="3 4">
    <name type="scientific">Paenacidovorax caeni</name>
    <dbReference type="NCBI Taxonomy" id="343013"/>
    <lineage>
        <taxon>Bacteria</taxon>
        <taxon>Pseudomonadati</taxon>
        <taxon>Pseudomonadota</taxon>
        <taxon>Betaproteobacteria</taxon>
        <taxon>Burkholderiales</taxon>
        <taxon>Comamonadaceae</taxon>
        <taxon>Paenacidovorax</taxon>
    </lineage>
</organism>